<accession>A0ABZ1SS42</accession>
<organism evidence="7 8">
    <name type="scientific">Microbispora hainanensis</name>
    <dbReference type="NCBI Taxonomy" id="568844"/>
    <lineage>
        <taxon>Bacteria</taxon>
        <taxon>Bacillati</taxon>
        <taxon>Actinomycetota</taxon>
        <taxon>Actinomycetes</taxon>
        <taxon>Streptosporangiales</taxon>
        <taxon>Streptosporangiaceae</taxon>
        <taxon>Microbispora</taxon>
    </lineage>
</organism>
<dbReference type="RefSeq" id="WP_328709644.1">
    <property type="nucleotide sequence ID" value="NZ_CP108085.1"/>
</dbReference>
<feature type="signal peptide" evidence="5">
    <location>
        <begin position="1"/>
        <end position="20"/>
    </location>
</feature>
<dbReference type="PANTHER" id="PTHR30024">
    <property type="entry name" value="ALIPHATIC SULFONATES-BINDING PROTEIN-RELATED"/>
    <property type="match status" value="1"/>
</dbReference>
<keyword evidence="4 5" id="KW-0732">Signal</keyword>
<dbReference type="SUPFAM" id="SSF53850">
    <property type="entry name" value="Periplasmic binding protein-like II"/>
    <property type="match status" value="1"/>
</dbReference>
<dbReference type="PANTHER" id="PTHR30024:SF48">
    <property type="entry name" value="ABC TRANSPORTER SUBSTRATE-BINDING PROTEIN"/>
    <property type="match status" value="1"/>
</dbReference>
<dbReference type="InterPro" id="IPR001638">
    <property type="entry name" value="Solute-binding_3/MltF_N"/>
</dbReference>
<evidence type="ECO:0000259" key="6">
    <source>
        <dbReference type="SMART" id="SM00062"/>
    </source>
</evidence>
<evidence type="ECO:0000256" key="3">
    <source>
        <dbReference type="ARBA" id="ARBA00022448"/>
    </source>
</evidence>
<sequence>MTRRPLAALLIVLAAVTACSSTGQSTSGGNDGQATGRVTLRVGDQKAGSEALLKAAGLLDGTSYAITFSQFTSGPPLLEAVNAGAVDIGGVGNTPPVFAAAAGSKIKIVAAYRQSAKGSAILVPSGSAITSPAQLKGKKVAVAKGSSAHYHLLAVLKKEGLSFKDIQPQYLQPADALAAFSSGTVDAWAIWDPFTSQAEIQHKARLLVDGAGIVNGLNFQVAAPAALDDPGRRAAIDDFLTRLAKARNWAAGHLDEWAKVWAQETGLPVEVANAAVTNAVATPIVIDDAVVASEQEIADAFTAEGLVPGAITFSQFVDDRFNDVVRKAQQ</sequence>
<keyword evidence="8" id="KW-1185">Reference proteome</keyword>
<dbReference type="NCBIfam" id="TIGR01728">
    <property type="entry name" value="SsuA_fam"/>
    <property type="match status" value="1"/>
</dbReference>
<name>A0ABZ1SS42_9ACTN</name>
<dbReference type="SMART" id="SM00062">
    <property type="entry name" value="PBPb"/>
    <property type="match status" value="1"/>
</dbReference>
<dbReference type="PROSITE" id="PS51257">
    <property type="entry name" value="PROKAR_LIPOPROTEIN"/>
    <property type="match status" value="1"/>
</dbReference>
<dbReference type="Proteomes" id="UP001432011">
    <property type="component" value="Chromosome"/>
</dbReference>
<evidence type="ECO:0000313" key="8">
    <source>
        <dbReference type="Proteomes" id="UP001432011"/>
    </source>
</evidence>
<dbReference type="Gene3D" id="3.40.190.10">
    <property type="entry name" value="Periplasmic binding protein-like II"/>
    <property type="match status" value="2"/>
</dbReference>
<dbReference type="InterPro" id="IPR010067">
    <property type="entry name" value="ABC_SsuA_sub-bd"/>
</dbReference>
<evidence type="ECO:0000256" key="4">
    <source>
        <dbReference type="ARBA" id="ARBA00022729"/>
    </source>
</evidence>
<comment type="subcellular location">
    <subcellularLocation>
        <location evidence="1">Periplasm</location>
    </subcellularLocation>
</comment>
<gene>
    <name evidence="7" type="ORF">OG913_02010</name>
</gene>
<evidence type="ECO:0000313" key="7">
    <source>
        <dbReference type="EMBL" id="WUP75831.1"/>
    </source>
</evidence>
<feature type="chain" id="PRO_5045427777" evidence="5">
    <location>
        <begin position="21"/>
        <end position="330"/>
    </location>
</feature>
<evidence type="ECO:0000256" key="2">
    <source>
        <dbReference type="ARBA" id="ARBA00010742"/>
    </source>
</evidence>
<dbReference type="InterPro" id="IPR015168">
    <property type="entry name" value="SsuA/THI5"/>
</dbReference>
<proteinExistence type="inferred from homology"/>
<dbReference type="Pfam" id="PF09084">
    <property type="entry name" value="NMT1"/>
    <property type="match status" value="1"/>
</dbReference>
<evidence type="ECO:0000256" key="5">
    <source>
        <dbReference type="SAM" id="SignalP"/>
    </source>
</evidence>
<dbReference type="EMBL" id="CP108085">
    <property type="protein sequence ID" value="WUP75831.1"/>
    <property type="molecule type" value="Genomic_DNA"/>
</dbReference>
<protein>
    <submittedName>
        <fullName evidence="7">ABC transporter substrate-binding protein</fullName>
    </submittedName>
</protein>
<comment type="similarity">
    <text evidence="2">Belongs to the bacterial solute-binding protein SsuA/TauA family.</text>
</comment>
<reference evidence="7" key="1">
    <citation type="submission" date="2022-10" db="EMBL/GenBank/DDBJ databases">
        <title>The complete genomes of actinobacterial strains from the NBC collection.</title>
        <authorList>
            <person name="Joergensen T.S."/>
            <person name="Alvarez Arevalo M."/>
            <person name="Sterndorff E.B."/>
            <person name="Faurdal D."/>
            <person name="Vuksanovic O."/>
            <person name="Mourched A.-S."/>
            <person name="Charusanti P."/>
            <person name="Shaw S."/>
            <person name="Blin K."/>
            <person name="Weber T."/>
        </authorList>
    </citation>
    <scope>NUCLEOTIDE SEQUENCE</scope>
    <source>
        <strain evidence="7">NBC_00254</strain>
    </source>
</reference>
<feature type="domain" description="Solute-binding protein family 3/N-terminal" evidence="6">
    <location>
        <begin position="39"/>
        <end position="253"/>
    </location>
</feature>
<dbReference type="CDD" id="cd13558">
    <property type="entry name" value="PBP2_SsuA_like_2"/>
    <property type="match status" value="1"/>
</dbReference>
<keyword evidence="3" id="KW-0813">Transport</keyword>
<evidence type="ECO:0000256" key="1">
    <source>
        <dbReference type="ARBA" id="ARBA00004418"/>
    </source>
</evidence>